<evidence type="ECO:0000313" key="1">
    <source>
        <dbReference type="EMBL" id="JAV45341.1"/>
    </source>
</evidence>
<sequence length="130" mass="14653">MASVKQTCAEFVSEFSDKLSKVTKDVAVLVEVLKGDDVNLEKKIGLLKRAVGNTSQVEDRPSKVKVPEPRLITELEMLKSWRTFCGIQSIIFELLVYMKQSESLSRACTLRVMLRCGGGAIFKRMLKRNN</sequence>
<proteinExistence type="predicted"/>
<accession>A0A1S8AD22</accession>
<protein>
    <submittedName>
        <fullName evidence="1">Uncharacterized protein</fullName>
    </submittedName>
</protein>
<organism evidence="1">
    <name type="scientific">Citrus limon</name>
    <name type="common">Lemon</name>
    <name type="synonym">Citrus medica var. limon</name>
    <dbReference type="NCBI Taxonomy" id="2708"/>
    <lineage>
        <taxon>Eukaryota</taxon>
        <taxon>Viridiplantae</taxon>
        <taxon>Streptophyta</taxon>
        <taxon>Embryophyta</taxon>
        <taxon>Tracheophyta</taxon>
        <taxon>Spermatophyta</taxon>
        <taxon>Magnoliopsida</taxon>
        <taxon>eudicotyledons</taxon>
        <taxon>Gunneridae</taxon>
        <taxon>Pentapetalae</taxon>
        <taxon>rosids</taxon>
        <taxon>malvids</taxon>
        <taxon>Sapindales</taxon>
        <taxon>Rutaceae</taxon>
        <taxon>Aurantioideae</taxon>
        <taxon>Citrus</taxon>
    </lineage>
</organism>
<reference evidence="1" key="1">
    <citation type="submission" date="2016-12" db="EMBL/GenBank/DDBJ databases">
        <title>Transcriptomic, proteomic, and metabolomic analysis of Citrus limon response to graft inoculation by Candidatus Liberibacter asiaticus.</title>
        <authorList>
            <person name="Ramsey J."/>
            <person name="Chin E."/>
            <person name="Chavez J."/>
            <person name="Saha S."/>
            <person name="Mischuk D."/>
            <person name="Mahoney J."/>
            <person name="Mohr J."/>
            <person name="Robison F."/>
            <person name="Godfrey K."/>
            <person name="Levesque C."/>
            <person name="Foster L."/>
            <person name="Xu Y."/>
            <person name="Strickler S."/>
            <person name="Fernandez-Pozo N."/>
            <person name="Polek M.L."/>
            <person name="Giovannoni J."/>
            <person name="Mueller L.A."/>
            <person name="Slupsky C."/>
            <person name="Bruce J."/>
            <person name="Cilia M."/>
        </authorList>
    </citation>
    <scope>NUCLEOTIDE SEQUENCE</scope>
</reference>
<name>A0A1S8AD22_CITLI</name>
<dbReference type="AlphaFoldDB" id="A0A1S8AD22"/>
<dbReference type="EMBL" id="GFAY01000309">
    <property type="protein sequence ID" value="JAV45341.1"/>
    <property type="molecule type" value="Transcribed_RNA"/>
</dbReference>